<evidence type="ECO:0000313" key="6">
    <source>
        <dbReference type="EMBL" id="JAC85859.1"/>
    </source>
</evidence>
<evidence type="ECO:0000256" key="1">
    <source>
        <dbReference type="ARBA" id="ARBA00004613"/>
    </source>
</evidence>
<comment type="similarity">
    <text evidence="4">Belongs to the calycin superfamily. Triabin family.</text>
</comment>
<evidence type="ECO:0000256" key="3">
    <source>
        <dbReference type="ARBA" id="ARBA00022729"/>
    </source>
</evidence>
<feature type="signal peptide" evidence="5">
    <location>
        <begin position="1"/>
        <end position="16"/>
    </location>
</feature>
<keyword evidence="2" id="KW-0964">Secreted</keyword>
<dbReference type="Pfam" id="PF03973">
    <property type="entry name" value="Triabin"/>
    <property type="match status" value="1"/>
</dbReference>
<dbReference type="GO" id="GO:0005576">
    <property type="term" value="C:extracellular region"/>
    <property type="evidence" value="ECO:0007669"/>
    <property type="project" value="UniProtKB-SubCell"/>
</dbReference>
<keyword evidence="3 5" id="KW-0732">Signal</keyword>
<dbReference type="Gene3D" id="2.40.128.20">
    <property type="match status" value="1"/>
</dbReference>
<dbReference type="AlphaFoldDB" id="A0A069DX15"/>
<evidence type="ECO:0000256" key="2">
    <source>
        <dbReference type="ARBA" id="ARBA00022525"/>
    </source>
</evidence>
<dbReference type="GO" id="GO:0030682">
    <property type="term" value="P:symbiont-mediated perturbation of host defenses"/>
    <property type="evidence" value="ECO:0007669"/>
    <property type="project" value="InterPro"/>
</dbReference>
<comment type="subcellular location">
    <subcellularLocation>
        <location evidence="1">Secreted</location>
    </subcellularLocation>
</comment>
<organism evidence="6">
    <name type="scientific">Panstrongylus megistus</name>
    <dbReference type="NCBI Taxonomy" id="65343"/>
    <lineage>
        <taxon>Eukaryota</taxon>
        <taxon>Metazoa</taxon>
        <taxon>Ecdysozoa</taxon>
        <taxon>Arthropoda</taxon>
        <taxon>Hexapoda</taxon>
        <taxon>Insecta</taxon>
        <taxon>Pterygota</taxon>
        <taxon>Neoptera</taxon>
        <taxon>Paraneoptera</taxon>
        <taxon>Hemiptera</taxon>
        <taxon>Heteroptera</taxon>
        <taxon>Panheteroptera</taxon>
        <taxon>Cimicomorpha</taxon>
        <taxon>Reduviidae</taxon>
        <taxon>Triatominae</taxon>
        <taxon>Panstrongylus</taxon>
    </lineage>
</organism>
<proteinExistence type="evidence at transcript level"/>
<sequence>MKTIIAVFFFGIVTSAFEQKSPEVDKCREETPATNLVSSQFFTGTWYVTHAKNISTSVCHEFSTKIGTDGVITVTADGYYDIGGKRNFYEVRCTGAEQSNRKVSLSCNPRKPSSTSRNPITVKVEVTIMETDNTKYALLYRCATSGPRKTDNYLVIQRDQNGGLPSLKSNVLSGQKGKVISRKSSTHVCGTMPPVQ</sequence>
<dbReference type="CDD" id="cd19423">
    <property type="entry name" value="lipocalin_LTBP1-like"/>
    <property type="match status" value="1"/>
</dbReference>
<dbReference type="InterPro" id="IPR012674">
    <property type="entry name" value="Calycin"/>
</dbReference>
<protein>
    <submittedName>
        <fullName evidence="6">Putative salivary lipocalin lipocalin</fullName>
    </submittedName>
</protein>
<accession>A0A069DX15</accession>
<reference evidence="6" key="1">
    <citation type="journal article" date="2015" name="J. Med. Entomol.">
        <title>A Deep Insight Into the Sialotranscriptome of the Chagas Disease Vector, Panstrongylus megistus (Hemiptera: Heteroptera).</title>
        <authorList>
            <person name="Ribeiro J.M."/>
            <person name="Schwarz A."/>
            <person name="Francischetti I.M."/>
        </authorList>
    </citation>
    <scope>NUCLEOTIDE SEQUENCE</scope>
    <source>
        <tissue evidence="6">Salivary glands</tissue>
    </source>
</reference>
<dbReference type="EMBL" id="GBGD01003030">
    <property type="protein sequence ID" value="JAC85859.1"/>
    <property type="molecule type" value="mRNA"/>
</dbReference>
<evidence type="ECO:0000256" key="4">
    <source>
        <dbReference type="ARBA" id="ARBA00034121"/>
    </source>
</evidence>
<dbReference type="SUPFAM" id="SSF50814">
    <property type="entry name" value="Lipocalins"/>
    <property type="match status" value="1"/>
</dbReference>
<evidence type="ECO:0000256" key="5">
    <source>
        <dbReference type="SAM" id="SignalP"/>
    </source>
</evidence>
<name>A0A069DX15_9HEMI</name>
<dbReference type="InterPro" id="IPR005657">
    <property type="entry name" value="Triabi/Procalin"/>
</dbReference>
<feature type="chain" id="PRO_5001663220" evidence="5">
    <location>
        <begin position="17"/>
        <end position="196"/>
    </location>
</feature>